<gene>
    <name evidence="2" type="ORF">NC998_10080</name>
</gene>
<sequence>MTVKRFLRQATLTRRSHLTVFILSDEAAAFQAYRLLQSHGISPEHLAIVGKGYSSPERVGLLKPMQIATRKAKALAVFAGTVGSAISFIGALFVHFGLSFPLHANLVLMIAAGGVVSGFCGAVAGALLGFLGEGSTSGIYRHYLSQGRYLLMMEGPEKLVRRGQEVLSYYSTSKP</sequence>
<feature type="transmembrane region" description="Helical" evidence="1">
    <location>
        <begin position="106"/>
        <end position="131"/>
    </location>
</feature>
<proteinExistence type="predicted"/>
<comment type="caution">
    <text evidence="2">The sequence shown here is derived from an EMBL/GenBank/DDBJ whole genome shotgun (WGS) entry which is preliminary data.</text>
</comment>
<keyword evidence="3" id="KW-1185">Reference proteome</keyword>
<keyword evidence="1" id="KW-1133">Transmembrane helix</keyword>
<dbReference type="Proteomes" id="UP001464891">
    <property type="component" value="Unassembled WGS sequence"/>
</dbReference>
<evidence type="ECO:0000313" key="3">
    <source>
        <dbReference type="Proteomes" id="UP001464891"/>
    </source>
</evidence>
<dbReference type="EMBL" id="JAMPKM010000004">
    <property type="protein sequence ID" value="MEP0817443.1"/>
    <property type="molecule type" value="Genomic_DNA"/>
</dbReference>
<reference evidence="2 3" key="1">
    <citation type="submission" date="2022-04" db="EMBL/GenBank/DDBJ databases">
        <title>Positive selection, recombination, and allopatry shape intraspecific diversity of widespread and dominant cyanobacteria.</title>
        <authorList>
            <person name="Wei J."/>
            <person name="Shu W."/>
            <person name="Hu C."/>
        </authorList>
    </citation>
    <scope>NUCLEOTIDE SEQUENCE [LARGE SCALE GENOMIC DNA]</scope>
    <source>
        <strain evidence="2 3">GB2-A4</strain>
    </source>
</reference>
<keyword evidence="1" id="KW-0812">Transmembrane</keyword>
<feature type="transmembrane region" description="Helical" evidence="1">
    <location>
        <begin position="74"/>
        <end position="94"/>
    </location>
</feature>
<accession>A0ABV0J6P3</accession>
<dbReference type="RefSeq" id="WP_190438569.1">
    <property type="nucleotide sequence ID" value="NZ_JAMPKM010000004.1"/>
</dbReference>
<organism evidence="2 3">
    <name type="scientific">Trichocoleus desertorum GB2-A4</name>
    <dbReference type="NCBI Taxonomy" id="2933944"/>
    <lineage>
        <taxon>Bacteria</taxon>
        <taxon>Bacillati</taxon>
        <taxon>Cyanobacteriota</taxon>
        <taxon>Cyanophyceae</taxon>
        <taxon>Leptolyngbyales</taxon>
        <taxon>Trichocoleusaceae</taxon>
        <taxon>Trichocoleus</taxon>
    </lineage>
</organism>
<protein>
    <submittedName>
        <fullName evidence="2">Uncharacterized protein</fullName>
    </submittedName>
</protein>
<evidence type="ECO:0000256" key="1">
    <source>
        <dbReference type="SAM" id="Phobius"/>
    </source>
</evidence>
<evidence type="ECO:0000313" key="2">
    <source>
        <dbReference type="EMBL" id="MEP0817443.1"/>
    </source>
</evidence>
<name>A0ABV0J6P3_9CYAN</name>
<keyword evidence="1" id="KW-0472">Membrane</keyword>